<comment type="caution">
    <text evidence="9">The sequence shown here is derived from an EMBL/GenBank/DDBJ whole genome shotgun (WGS) entry which is preliminary data.</text>
</comment>
<evidence type="ECO:0000313" key="10">
    <source>
        <dbReference type="Proteomes" id="UP000033140"/>
    </source>
</evidence>
<dbReference type="GO" id="GO:0003676">
    <property type="term" value="F:nucleic acid binding"/>
    <property type="evidence" value="ECO:0007669"/>
    <property type="project" value="InterPro"/>
</dbReference>
<reference evidence="9 10" key="1">
    <citation type="journal article" date="2011" name="J. Gen. Appl. Microbiol.">
        <title>Draft genome sequencing of the enigmatic yeast Saitoella complicata.</title>
        <authorList>
            <person name="Nishida H."/>
            <person name="Hamamoto M."/>
            <person name="Sugiyama J."/>
        </authorList>
    </citation>
    <scope>NUCLEOTIDE SEQUENCE [LARGE SCALE GENOMIC DNA]</scope>
    <source>
        <strain evidence="9 10">NRRL Y-17804</strain>
    </source>
</reference>
<feature type="region of interest" description="Disordered" evidence="5">
    <location>
        <begin position="499"/>
        <end position="544"/>
    </location>
</feature>
<feature type="domain" description="CCAAT-binding factor" evidence="6">
    <location>
        <begin position="962"/>
        <end position="1142"/>
    </location>
</feature>
<proteinExistence type="inferred from homology"/>
<dbReference type="GO" id="GO:0006270">
    <property type="term" value="P:DNA replication initiation"/>
    <property type="evidence" value="ECO:0007669"/>
    <property type="project" value="TreeGrafter"/>
</dbReference>
<dbReference type="PANTHER" id="PTHR14428">
    <property type="entry name" value="NUCLEOLAR COMPLEX PROTEIN 3"/>
    <property type="match status" value="1"/>
</dbReference>
<dbReference type="EMBL" id="BACD03000017">
    <property type="protein sequence ID" value="GAO48811.1"/>
    <property type="molecule type" value="Genomic_DNA"/>
</dbReference>
<dbReference type="Gene3D" id="3.30.420.10">
    <property type="entry name" value="Ribonuclease H-like superfamily/Ribonuclease H"/>
    <property type="match status" value="1"/>
</dbReference>
<evidence type="ECO:0000313" key="9">
    <source>
        <dbReference type="EMBL" id="GAO48811.1"/>
    </source>
</evidence>
<feature type="compositionally biased region" description="Basic residues" evidence="5">
    <location>
        <begin position="842"/>
        <end position="857"/>
    </location>
</feature>
<protein>
    <recommendedName>
        <fullName evidence="11">Nucleolar complex-associated protein 3</fullName>
    </recommendedName>
</protein>
<keyword evidence="4" id="KW-0539">Nucleus</keyword>
<evidence type="ECO:0000256" key="2">
    <source>
        <dbReference type="ARBA" id="ARBA00007797"/>
    </source>
</evidence>
<dbReference type="InterPro" id="IPR005612">
    <property type="entry name" value="CCAAT-binding_factor"/>
</dbReference>
<feature type="domain" description="Nucleolar complex-associated protein 3 N-terminal" evidence="7">
    <location>
        <begin position="617"/>
        <end position="707"/>
    </location>
</feature>
<organism evidence="9 10">
    <name type="scientific">Saitoella complicata (strain BCRC 22490 / CBS 7301 / JCM 7358 / NBRC 10748 / NRRL Y-17804)</name>
    <dbReference type="NCBI Taxonomy" id="698492"/>
    <lineage>
        <taxon>Eukaryota</taxon>
        <taxon>Fungi</taxon>
        <taxon>Dikarya</taxon>
        <taxon>Ascomycota</taxon>
        <taxon>Taphrinomycotina</taxon>
        <taxon>Taphrinomycotina incertae sedis</taxon>
        <taxon>Saitoella</taxon>
    </lineage>
</organism>
<feature type="region of interest" description="Disordered" evidence="5">
    <location>
        <begin position="405"/>
        <end position="457"/>
    </location>
</feature>
<dbReference type="GO" id="GO:0005730">
    <property type="term" value="C:nucleolus"/>
    <property type="evidence" value="ECO:0007669"/>
    <property type="project" value="UniProtKB-SubCell"/>
</dbReference>
<feature type="compositionally biased region" description="Acidic residues" evidence="5">
    <location>
        <begin position="584"/>
        <end position="599"/>
    </location>
</feature>
<gene>
    <name evidence="9" type="ORF">G7K_2980-t1</name>
</gene>
<dbReference type="InterPro" id="IPR009057">
    <property type="entry name" value="Homeodomain-like_sf"/>
</dbReference>
<dbReference type="InterPro" id="IPR036397">
    <property type="entry name" value="RNaseH_sf"/>
</dbReference>
<evidence type="ECO:0008006" key="11">
    <source>
        <dbReference type="Google" id="ProtNLM"/>
    </source>
</evidence>
<reference evidence="9 10" key="2">
    <citation type="journal article" date="2014" name="J. Gen. Appl. Microbiol.">
        <title>The early diverging ascomycetous budding yeast Saitoella complicata has three histone deacetylases belonging to the Clr6, Hos2, and Rpd3 lineages.</title>
        <authorList>
            <person name="Nishida H."/>
            <person name="Matsumoto T."/>
            <person name="Kondo S."/>
            <person name="Hamamoto M."/>
            <person name="Yoshikawa H."/>
        </authorList>
    </citation>
    <scope>NUCLEOTIDE SEQUENCE [LARGE SCALE GENOMIC DNA]</scope>
    <source>
        <strain evidence="9 10">NRRL Y-17804</strain>
    </source>
</reference>
<feature type="region of interest" description="Disordered" evidence="5">
    <location>
        <begin position="834"/>
        <end position="865"/>
    </location>
</feature>
<accession>A0A0E9NGI2</accession>
<dbReference type="Proteomes" id="UP000033140">
    <property type="component" value="Unassembled WGS sequence"/>
</dbReference>
<dbReference type="PANTHER" id="PTHR14428:SF5">
    <property type="entry name" value="NUCLEOLAR COMPLEX PROTEIN 3 HOMOLOG"/>
    <property type="match status" value="1"/>
</dbReference>
<evidence type="ECO:0000256" key="1">
    <source>
        <dbReference type="ARBA" id="ARBA00004604"/>
    </source>
</evidence>
<dbReference type="STRING" id="698492.A0A0E9NGI2"/>
<evidence type="ECO:0000259" key="6">
    <source>
        <dbReference type="Pfam" id="PF03914"/>
    </source>
</evidence>
<name>A0A0E9NGI2_SAICN</name>
<feature type="domain" description="Tc1-like transposase DDE" evidence="8">
    <location>
        <begin position="207"/>
        <end position="264"/>
    </location>
</feature>
<feature type="region of interest" description="Disordered" evidence="5">
    <location>
        <begin position="574"/>
        <end position="604"/>
    </location>
</feature>
<evidence type="ECO:0000256" key="4">
    <source>
        <dbReference type="ARBA" id="ARBA00023242"/>
    </source>
</evidence>
<reference evidence="9 10" key="3">
    <citation type="journal article" date="2015" name="Genome Announc.">
        <title>Draft Genome Sequence of the Archiascomycetous Yeast Saitoella complicata.</title>
        <authorList>
            <person name="Yamauchi K."/>
            <person name="Kondo S."/>
            <person name="Hamamoto M."/>
            <person name="Takahashi Y."/>
            <person name="Ogura Y."/>
            <person name="Hayashi T."/>
            <person name="Nishida H."/>
        </authorList>
    </citation>
    <scope>NUCLEOTIDE SEQUENCE [LARGE SCALE GENOMIC DNA]</scope>
    <source>
        <strain evidence="9 10">NRRL Y-17804</strain>
    </source>
</reference>
<feature type="compositionally biased region" description="Low complexity" evidence="5">
    <location>
        <begin position="422"/>
        <end position="435"/>
    </location>
</feature>
<evidence type="ECO:0000259" key="7">
    <source>
        <dbReference type="Pfam" id="PF07540"/>
    </source>
</evidence>
<keyword evidence="3" id="KW-0175">Coiled coil</keyword>
<dbReference type="GO" id="GO:0003682">
    <property type="term" value="F:chromatin binding"/>
    <property type="evidence" value="ECO:0007669"/>
    <property type="project" value="TreeGrafter"/>
</dbReference>
<dbReference type="AlphaFoldDB" id="A0A0E9NGI2"/>
<dbReference type="Pfam" id="PF13358">
    <property type="entry name" value="DDE_3"/>
    <property type="match status" value="1"/>
</dbReference>
<dbReference type="InterPro" id="IPR038717">
    <property type="entry name" value="Tc1-like_DDE_dom"/>
</dbReference>
<feature type="compositionally biased region" description="Basic and acidic residues" evidence="5">
    <location>
        <begin position="535"/>
        <end position="544"/>
    </location>
</feature>
<keyword evidence="10" id="KW-1185">Reference proteome</keyword>
<evidence type="ECO:0000256" key="3">
    <source>
        <dbReference type="ARBA" id="ARBA00023054"/>
    </source>
</evidence>
<dbReference type="Pfam" id="PF07540">
    <property type="entry name" value="NOC3p"/>
    <property type="match status" value="1"/>
</dbReference>
<evidence type="ECO:0000259" key="8">
    <source>
        <dbReference type="Pfam" id="PF13358"/>
    </source>
</evidence>
<feature type="compositionally biased region" description="Acidic residues" evidence="5">
    <location>
        <begin position="523"/>
        <end position="534"/>
    </location>
</feature>
<dbReference type="Pfam" id="PF03914">
    <property type="entry name" value="CBF"/>
    <property type="match status" value="1"/>
</dbReference>
<dbReference type="InterPro" id="IPR016903">
    <property type="entry name" value="Nucleolar_cplx-assoc_3"/>
</dbReference>
<comment type="similarity">
    <text evidence="2">Belongs to the CBF/MAK21 family.</text>
</comment>
<comment type="subcellular location">
    <subcellularLocation>
        <location evidence="1">Nucleus</location>
        <location evidence="1">Nucleolus</location>
    </subcellularLocation>
</comment>
<dbReference type="InterPro" id="IPR011501">
    <property type="entry name" value="Noc3_N"/>
</dbReference>
<evidence type="ECO:0000256" key="5">
    <source>
        <dbReference type="SAM" id="MobiDB-lite"/>
    </source>
</evidence>
<dbReference type="SUPFAM" id="SSF46689">
    <property type="entry name" value="Homeodomain-like"/>
    <property type="match status" value="1"/>
</dbReference>
<sequence length="1152" mass="131169">MLGKICSDVDRKKVINPYASEKDVYDIATNIERSPRTVYRIVKRVEETRLTERKGNSTYGRKPAIDEFLGLQIKYFYDKNPTLYQDDCAEFLNDQSATSLSRYHVTRYLQKIGYTCKVLTLRAAQCNPILRANHAIEMADYTQEQLVFFGKSAVDERTGSRKFGYSPTGTRAIQERVFGHSTRWMLTDLSIIKEDLLPIVGPFPGRNSVILLHNCRIHYDPRVAEILVNQHGCRILFLPPYSPDLNPIGLCFSMMKAWMKRNNHNPDARLDTPSFIRKAINYINTDLEKICSLYTGCGYALTGKDFLSSHTCHSHREQPRLRGGDVVLQGVFVDAFDDHMIMTELLEGEIDQKLLVVGPRPDWIDRPGYFVWWDGRVLHEDAGPRAIRTCTKEAIMGASVKVANKARSKKGNGGQQPKKKQQVQNQNQDAVAQKPAVKKVKTAKSIAKDERRAQNKAGTRVIHVPTANGDDDSDVSDAVMEGFDSHFKGFTVDTNAIAKRAPKPKYERGASQKPKQKRKAVDMSDDEEDWNESDEEHRDWEEEQDYELRPRVMKTVQESTRLPIKTKEGRLIKMAAPKPTKEESESEEEEEEATPEPDVVEAKPEKKLTLKQRVLAAKEELAKLANDLIEDPEENIFNLKRLRELSESPDLPIVKLALVTQLAVYKDIIPGYRIRPLTEIELAQKVSKDVKKLRVHEETLVGNYQAYVQLLGVMVKDQRQHEAGSQYANLALIACNAVCTLLTTHPHFNFRTELLNIVIGRLSRKTVDEGFEKCRLAIEQIFREDDEGHASMEAVKLLAKMMQSRHYKVDEGVLNTFFHLRLLSEFNQRASTERVEKEQQVKMKKKDREHRTKKQRKQAKEDKEIEKEMKEAEAIVDKEEKDRMQGETLKIVFVTYIRILKEGSKELMGATLEGLAKFAHLINIDFFGDLLEALKELLALAEANDDGDDRNDYLGRSETREALLCVTTAFALLSGQGDTHASLDLSTFVHHLYSTLLQVSLNPDVEFSSKTPRLQDPNNPQELRPSRVNVATEMEMVVRSLESILFKQRNVPPVRVAALAKRLGVAMLNFPEKSTLASLGTMHKMARKYSRLQALFSTEDRTGNGVYNALVDDPELSNPYAATMWETVLLERHYSPKVADAAKTLYKAFDLQ</sequence>